<keyword evidence="2" id="KW-1185">Reference proteome</keyword>
<reference evidence="1 2" key="1">
    <citation type="submission" date="2015-07" db="EMBL/GenBank/DDBJ databases">
        <title>Draft Genome Sequence of Streptomyces antibioticus, IMRU 3720 reveals insights in the evolution of actinomycin biosynthetic gene clusters in Streptomyces.</title>
        <authorList>
            <person name="Crnovcic I."/>
            <person name="Ruckert C."/>
            <person name="Kalinowksi J."/>
            <person name="Keller U."/>
        </authorList>
    </citation>
    <scope>NUCLEOTIDE SEQUENCE [LARGE SCALE GENOMIC DNA]</scope>
    <source>
        <strain evidence="1 2">DSM 41481</strain>
    </source>
</reference>
<organism evidence="1 2">
    <name type="scientific">Streptomyces antibioticus</name>
    <dbReference type="NCBI Taxonomy" id="1890"/>
    <lineage>
        <taxon>Bacteria</taxon>
        <taxon>Bacillati</taxon>
        <taxon>Actinomycetota</taxon>
        <taxon>Actinomycetes</taxon>
        <taxon>Kitasatosporales</taxon>
        <taxon>Streptomycetaceae</taxon>
        <taxon>Streptomyces</taxon>
    </lineage>
</organism>
<proteinExistence type="predicted"/>
<evidence type="ECO:0000313" key="1">
    <source>
        <dbReference type="EMBL" id="OOQ54546.1"/>
    </source>
</evidence>
<comment type="caution">
    <text evidence="1">The sequence shown here is derived from an EMBL/GenBank/DDBJ whole genome shotgun (WGS) entry which is preliminary data.</text>
</comment>
<dbReference type="Proteomes" id="UP000190306">
    <property type="component" value="Chromosome"/>
</dbReference>
<accession>A0ABX3LQT2</accession>
<gene>
    <name evidence="1" type="ORF">AFM16_00160</name>
</gene>
<dbReference type="EMBL" id="LHQL01000001">
    <property type="protein sequence ID" value="OOQ54546.1"/>
    <property type="molecule type" value="Genomic_DNA"/>
</dbReference>
<sequence>MIFGPHPDTAQRVVGGRRNLDRVAGDVNHLQIDQSLMQARESREHGLSGQVRQVEPHTTPTSAPALFDLCMGCQSHLFRMCQLHTFGVIASHETLTQIVEENSTCISYSVGDKRTGGIFWLNQTVWAELNHLSVAQASTCVNGKPEGVSGILTSARRCTLPQARVAAHGKDDCVSVNGVT</sequence>
<name>A0ABX3LQT2_STRAT</name>
<evidence type="ECO:0000313" key="2">
    <source>
        <dbReference type="Proteomes" id="UP000190306"/>
    </source>
</evidence>
<protein>
    <submittedName>
        <fullName evidence="1">Uncharacterized protein</fullName>
    </submittedName>
</protein>